<keyword evidence="1" id="KW-0812">Transmembrane</keyword>
<evidence type="ECO:0000313" key="3">
    <source>
        <dbReference type="Proteomes" id="UP000192902"/>
    </source>
</evidence>
<dbReference type="STRING" id="1121267.CCUN_1673"/>
<accession>A0A1W6BYV9</accession>
<sequence>MLTKKALSVKKAYILLNVVFLILLLGFYLGFNLNLSSYAPRLLKDTHLYLQAKILAHDSKELAKYFLYRAKKENKECLNSVSFHYPKSNDTIRIDYFYAIATCENFKFTELNKDANLSKDGVIIANISVALNSNKGVNEEIFINQKSFIYPKENFYKP</sequence>
<proteinExistence type="predicted"/>
<dbReference type="AlphaFoldDB" id="A0A1W6BYV9"/>
<protein>
    <submittedName>
        <fullName evidence="2">Uncharacterized protein</fullName>
    </submittedName>
</protein>
<gene>
    <name evidence="2" type="ORF">CCUN_1673</name>
</gene>
<evidence type="ECO:0000256" key="1">
    <source>
        <dbReference type="SAM" id="Phobius"/>
    </source>
</evidence>
<name>A0A1W6BYV9_9BACT</name>
<dbReference type="EMBL" id="CP020867">
    <property type="protein sequence ID" value="ARJ57252.1"/>
    <property type="molecule type" value="Genomic_DNA"/>
</dbReference>
<dbReference type="eggNOG" id="ENOG5031QD9">
    <property type="taxonomic scope" value="Bacteria"/>
</dbReference>
<reference evidence="2 3" key="1">
    <citation type="submission" date="2017-04" db="EMBL/GenBank/DDBJ databases">
        <title>Complete genome sequence of the Campylobacter cuniculorum type strain LMG24588.</title>
        <authorList>
            <person name="Miller W.G."/>
            <person name="Yee E."/>
            <person name="Revez J."/>
            <person name="Bono J.L."/>
            <person name="Rossi M."/>
        </authorList>
    </citation>
    <scope>NUCLEOTIDE SEQUENCE [LARGE SCALE GENOMIC DNA]</scope>
    <source>
        <strain evidence="2 3">LMG 24588</strain>
    </source>
</reference>
<feature type="transmembrane region" description="Helical" evidence="1">
    <location>
        <begin position="12"/>
        <end position="31"/>
    </location>
</feature>
<dbReference type="KEGG" id="ccun:CCUN_1673"/>
<keyword evidence="1" id="KW-0472">Membrane</keyword>
<evidence type="ECO:0000313" key="2">
    <source>
        <dbReference type="EMBL" id="ARJ57252.1"/>
    </source>
</evidence>
<organism evidence="2 3">
    <name type="scientific">Campylobacter cuniculorum DSM 23162 = LMG 24588</name>
    <dbReference type="NCBI Taxonomy" id="1121267"/>
    <lineage>
        <taxon>Bacteria</taxon>
        <taxon>Pseudomonadati</taxon>
        <taxon>Campylobacterota</taxon>
        <taxon>Epsilonproteobacteria</taxon>
        <taxon>Campylobacterales</taxon>
        <taxon>Campylobacteraceae</taxon>
        <taxon>Campylobacter</taxon>
    </lineage>
</organism>
<dbReference type="Proteomes" id="UP000192902">
    <property type="component" value="Chromosome"/>
</dbReference>
<keyword evidence="1" id="KW-1133">Transmembrane helix</keyword>